<organism evidence="1">
    <name type="scientific">marine sediment metagenome</name>
    <dbReference type="NCBI Taxonomy" id="412755"/>
    <lineage>
        <taxon>unclassified sequences</taxon>
        <taxon>metagenomes</taxon>
        <taxon>ecological metagenomes</taxon>
    </lineage>
</organism>
<protein>
    <recommendedName>
        <fullName evidence="2">Peptidase S1 domain-containing protein</fullName>
    </recommendedName>
</protein>
<sequence>ADIVPKKLGEVRTDVQETGVIRALVLYPLSLTKGDKYRALQDHTDRWRPAPGGVSIGHIDITGGTLGCLVTRGDHLFILANNHVLANSNAAEKRDPIIQPARYDGGTLDDRIATLEDFIPLNFGAGPPSCSIATGVESFLNSLAELLGSSHRVMAFQELPEANRVDAAIARPLSDDLVEKRILVIGVPKGSRDATLGTRVKKSGRTSGFTTGEIIQIDVTAQVSYGGAKIAIFEDQLMAGAMSKGGDSGAAVLDEEDFVIGLLFAGSYTTTIINPIQFVLEALNVEIAV</sequence>
<gene>
    <name evidence="1" type="ORF">S01H1_15770</name>
</gene>
<dbReference type="SUPFAM" id="SSF50494">
    <property type="entry name" value="Trypsin-like serine proteases"/>
    <property type="match status" value="1"/>
</dbReference>
<evidence type="ECO:0008006" key="2">
    <source>
        <dbReference type="Google" id="ProtNLM"/>
    </source>
</evidence>
<dbReference type="EMBL" id="BARS01008254">
    <property type="protein sequence ID" value="GAF76105.1"/>
    <property type="molecule type" value="Genomic_DNA"/>
</dbReference>
<dbReference type="InterPro" id="IPR009003">
    <property type="entry name" value="Peptidase_S1_PA"/>
</dbReference>
<accession>X0TJ38</accession>
<dbReference type="InterPro" id="IPR043504">
    <property type="entry name" value="Peptidase_S1_PA_chymotrypsin"/>
</dbReference>
<comment type="caution">
    <text evidence="1">The sequence shown here is derived from an EMBL/GenBank/DDBJ whole genome shotgun (WGS) entry which is preliminary data.</text>
</comment>
<dbReference type="AlphaFoldDB" id="X0TJ38"/>
<feature type="non-terminal residue" evidence="1">
    <location>
        <position position="1"/>
    </location>
</feature>
<name>X0TJ38_9ZZZZ</name>
<dbReference type="Gene3D" id="2.40.10.10">
    <property type="entry name" value="Trypsin-like serine proteases"/>
    <property type="match status" value="1"/>
</dbReference>
<evidence type="ECO:0000313" key="1">
    <source>
        <dbReference type="EMBL" id="GAF76105.1"/>
    </source>
</evidence>
<proteinExistence type="predicted"/>
<reference evidence="1" key="1">
    <citation type="journal article" date="2014" name="Front. Microbiol.">
        <title>High frequency of phylogenetically diverse reductive dehalogenase-homologous genes in deep subseafloor sedimentary metagenomes.</title>
        <authorList>
            <person name="Kawai M."/>
            <person name="Futagami T."/>
            <person name="Toyoda A."/>
            <person name="Takaki Y."/>
            <person name="Nishi S."/>
            <person name="Hori S."/>
            <person name="Arai W."/>
            <person name="Tsubouchi T."/>
            <person name="Morono Y."/>
            <person name="Uchiyama I."/>
            <person name="Ito T."/>
            <person name="Fujiyama A."/>
            <person name="Inagaki F."/>
            <person name="Takami H."/>
        </authorList>
    </citation>
    <scope>NUCLEOTIDE SEQUENCE</scope>
    <source>
        <strain evidence="1">Expedition CK06-06</strain>
    </source>
</reference>